<proteinExistence type="predicted"/>
<dbReference type="RefSeq" id="WP_344507028.1">
    <property type="nucleotide sequence ID" value="NZ_BAAATU010000001.1"/>
</dbReference>
<comment type="caution">
    <text evidence="1">The sequence shown here is derived from an EMBL/GenBank/DDBJ whole genome shotgun (WGS) entry which is preliminary data.</text>
</comment>
<gene>
    <name evidence="1" type="ORF">ACFP1B_23005</name>
</gene>
<dbReference type="Proteomes" id="UP001596200">
    <property type="component" value="Unassembled WGS sequence"/>
</dbReference>
<accession>A0ABW1GR22</accession>
<organism evidence="1 2">
    <name type="scientific">Streptomyces pulveraceus</name>
    <dbReference type="NCBI Taxonomy" id="68258"/>
    <lineage>
        <taxon>Bacteria</taxon>
        <taxon>Bacillati</taxon>
        <taxon>Actinomycetota</taxon>
        <taxon>Actinomycetes</taxon>
        <taxon>Kitasatosporales</taxon>
        <taxon>Streptomycetaceae</taxon>
        <taxon>Streptomyces</taxon>
    </lineage>
</organism>
<keyword evidence="2" id="KW-1185">Reference proteome</keyword>
<protein>
    <submittedName>
        <fullName evidence="1">Uncharacterized protein</fullName>
    </submittedName>
</protein>
<sequence length="76" mass="8414">MDAYYLTQALTAGLPVSVDCPFGFVRRRLHDELLPRLPAGTPVRRLMIECTECGTPGRPAAVRDGLCKRCREPDLA</sequence>
<reference evidence="2" key="1">
    <citation type="journal article" date="2019" name="Int. J. Syst. Evol. Microbiol.">
        <title>The Global Catalogue of Microorganisms (GCM) 10K type strain sequencing project: providing services to taxonomists for standard genome sequencing and annotation.</title>
        <authorList>
            <consortium name="The Broad Institute Genomics Platform"/>
            <consortium name="The Broad Institute Genome Sequencing Center for Infectious Disease"/>
            <person name="Wu L."/>
            <person name="Ma J."/>
        </authorList>
    </citation>
    <scope>NUCLEOTIDE SEQUENCE [LARGE SCALE GENOMIC DNA]</scope>
    <source>
        <strain evidence="2">JCM 4147</strain>
    </source>
</reference>
<evidence type="ECO:0000313" key="1">
    <source>
        <dbReference type="EMBL" id="MFC5916270.1"/>
    </source>
</evidence>
<dbReference type="EMBL" id="JBHSPU010000020">
    <property type="protein sequence ID" value="MFC5916270.1"/>
    <property type="molecule type" value="Genomic_DNA"/>
</dbReference>
<name>A0ABW1GR22_9ACTN</name>
<evidence type="ECO:0000313" key="2">
    <source>
        <dbReference type="Proteomes" id="UP001596200"/>
    </source>
</evidence>